<reference evidence="2" key="1">
    <citation type="journal article" date="2021" name="Sci. Adv.">
        <title>The American lobster genome reveals insights on longevity, neural, and immune adaptations.</title>
        <authorList>
            <person name="Polinski J.M."/>
            <person name="Zimin A.V."/>
            <person name="Clark K.F."/>
            <person name="Kohn A.B."/>
            <person name="Sadowski N."/>
            <person name="Timp W."/>
            <person name="Ptitsyn A."/>
            <person name="Khanna P."/>
            <person name="Romanova D.Y."/>
            <person name="Williams P."/>
            <person name="Greenwood S.J."/>
            <person name="Moroz L.L."/>
            <person name="Walt D.R."/>
            <person name="Bodnar A.G."/>
        </authorList>
    </citation>
    <scope>NUCLEOTIDE SEQUENCE</scope>
    <source>
        <strain evidence="2">GMGI-L3</strain>
    </source>
</reference>
<comment type="caution">
    <text evidence="2">The sequence shown here is derived from an EMBL/GenBank/DDBJ whole genome shotgun (WGS) entry which is preliminary data.</text>
</comment>
<proteinExistence type="predicted"/>
<evidence type="ECO:0000313" key="2">
    <source>
        <dbReference type="EMBL" id="KAG7159209.1"/>
    </source>
</evidence>
<evidence type="ECO:0000313" key="3">
    <source>
        <dbReference type="Proteomes" id="UP000747542"/>
    </source>
</evidence>
<keyword evidence="2" id="KW-0648">Protein biosynthesis</keyword>
<dbReference type="AlphaFoldDB" id="A0A8J5JQE9"/>
<sequence>MLLIQVPMGGRGRRVAFHNPQGGEARGQQDPTAMKKERSFVRHSHHQQQQYHHNNNKNNNNNNNNNNVSKHPT</sequence>
<organism evidence="2 3">
    <name type="scientific">Homarus americanus</name>
    <name type="common">American lobster</name>
    <dbReference type="NCBI Taxonomy" id="6706"/>
    <lineage>
        <taxon>Eukaryota</taxon>
        <taxon>Metazoa</taxon>
        <taxon>Ecdysozoa</taxon>
        <taxon>Arthropoda</taxon>
        <taxon>Crustacea</taxon>
        <taxon>Multicrustacea</taxon>
        <taxon>Malacostraca</taxon>
        <taxon>Eumalacostraca</taxon>
        <taxon>Eucarida</taxon>
        <taxon>Decapoda</taxon>
        <taxon>Pleocyemata</taxon>
        <taxon>Astacidea</taxon>
        <taxon>Nephropoidea</taxon>
        <taxon>Nephropidae</taxon>
        <taxon>Homarus</taxon>
    </lineage>
</organism>
<accession>A0A8J5JQE9</accession>
<name>A0A8J5JQE9_HOMAM</name>
<feature type="compositionally biased region" description="Low complexity" evidence="1">
    <location>
        <begin position="47"/>
        <end position="67"/>
    </location>
</feature>
<dbReference type="GO" id="GO:0003743">
    <property type="term" value="F:translation initiation factor activity"/>
    <property type="evidence" value="ECO:0007669"/>
    <property type="project" value="UniProtKB-KW"/>
</dbReference>
<keyword evidence="2" id="KW-0396">Initiation factor</keyword>
<protein>
    <submittedName>
        <fullName evidence="2">Putative CBP80/20-dependent translation initiation factor-like 3</fullName>
    </submittedName>
</protein>
<gene>
    <name evidence="2" type="primary">CTIF-L3</name>
    <name evidence="2" type="ORF">Hamer_G016600</name>
</gene>
<evidence type="ECO:0000256" key="1">
    <source>
        <dbReference type="SAM" id="MobiDB-lite"/>
    </source>
</evidence>
<dbReference type="Proteomes" id="UP000747542">
    <property type="component" value="Unassembled WGS sequence"/>
</dbReference>
<keyword evidence="3" id="KW-1185">Reference proteome</keyword>
<dbReference type="EMBL" id="JAHLQT010033762">
    <property type="protein sequence ID" value="KAG7159209.1"/>
    <property type="molecule type" value="Genomic_DNA"/>
</dbReference>
<feature type="region of interest" description="Disordered" evidence="1">
    <location>
        <begin position="1"/>
        <end position="73"/>
    </location>
</feature>